<dbReference type="FunFam" id="3.30.810.10:FF:000001">
    <property type="entry name" value="1-phosphatidylinositol 3-phosphate 5-kinase FAB1"/>
    <property type="match status" value="1"/>
</dbReference>
<feature type="compositionally biased region" description="Low complexity" evidence="20">
    <location>
        <begin position="32"/>
        <end position="47"/>
    </location>
</feature>
<feature type="domain" description="FYVE-type" evidence="21">
    <location>
        <begin position="58"/>
        <end position="122"/>
    </location>
</feature>
<evidence type="ECO:0000256" key="19">
    <source>
        <dbReference type="PROSITE-ProRule" id="PRU00781"/>
    </source>
</evidence>
<evidence type="ECO:0000256" key="9">
    <source>
        <dbReference type="ARBA" id="ARBA00022833"/>
    </source>
</evidence>
<dbReference type="PANTHER" id="PTHR45748:SF7">
    <property type="entry name" value="1-PHOSPHATIDYLINOSITOL 3-PHOSPHATE 5-KINASE-RELATED"/>
    <property type="match status" value="1"/>
</dbReference>
<dbReference type="GO" id="GO:0046854">
    <property type="term" value="P:phosphatidylinositol phosphate biosynthetic process"/>
    <property type="evidence" value="ECO:0007669"/>
    <property type="project" value="TreeGrafter"/>
</dbReference>
<dbReference type="EC" id="2.7.1.150" evidence="2"/>
<dbReference type="Proteomes" id="UP000823388">
    <property type="component" value="Chromosome 6N"/>
</dbReference>
<dbReference type="Pfam" id="PF01363">
    <property type="entry name" value="FYVE"/>
    <property type="match status" value="1"/>
</dbReference>
<evidence type="ECO:0000256" key="2">
    <source>
        <dbReference type="ARBA" id="ARBA00012009"/>
    </source>
</evidence>
<keyword evidence="24" id="KW-1185">Reference proteome</keyword>
<evidence type="ECO:0000313" key="24">
    <source>
        <dbReference type="Proteomes" id="UP000823388"/>
    </source>
</evidence>
<gene>
    <name evidence="23" type="ORF">PVAP13_6NG239200</name>
</gene>
<sequence length="1815" mass="201378">MMGSPEGRLVELFGAVKSWMPRRGEQSPPPSSQSAAPVAGQPQQPLPHDLSRDFWMPDQSCRVCYDCDAQFTILNRRHHCRHCGRVFCARCTANSVPRSPGDAAREDGERIRVCTYCFQRWLEEEAAARGDMAAQQPSSPSMSAASVGSDKSSFTGTNGQMSSYANVSYADFASMPVHGEGNCGEDDGYPEKKQTLMEPAPTMEPAAYVDNSSDTFNFCVQRSDDEDDDYAVFHSDLEGQHLQNSDEYYGPMYFDGHQVDCSDDAKESTSPRKDVTALVDSLGADKNEDHSVDECCNGRSSSMYSMEVLDNEPVDFENNSSLWVPPEPEDEEDDHDGERDDDEGVDATGEWGYQRSSSFGSGHCRSRDKSAEEHKKAMKDIVDGHFRALVSQLLQAEKVPLTDKTGKESWLDIVTSLSWEAASLLKPDTTSKGGQMDPGGYVKVKCLACGHPSESFVVKGVVCKKNVAHRRMSSKKEKPQILILGGALEYQRVSNLLSSFDTLLQQETDYLKMAVAKIKAHQPSVILVEKSVSRYAQDLFLEKNISLVLNIKRPLLERISRCTGAQIVPSIDYLSSQKLGRCDLFHVEKYVEDHGTAGEGGKKMLKTLMFFEGCPKPFGCTILLKGANGDELKKVKHVVQYGVFAAYHLALETSFLVDEGATLPELPLKSPIIVALPDKPSSADRSISTIPILSIPSASSPNSSLQAHDLQNDDLTFNSNKRMEQASLGVRSDEINSQNGHITCLLDASSQSSIGPLVQHSNISWCHCRDCTGDVNRKINLHDSQPGTTRNALVDFGVLPSDSTNLLSFKSDNSSTKNSEIGDKVADMPAAPLNVQVSHDDDSAKDNSVAKTDEIPASPVDNQSILVSLSSRCVWKETLCERPHLLRIKYYGNFDKPLGRFLRDQLFDQSNFCHSCELPPEAHVYCYVHPQGSLTISVRKLSVKLPGDGEHDGRIWMWHRCLRCPRVNGLPPATKRVVMSDAAWGLSFGKFLELSFSNHAAASRVASCGHSLHRDCLRFYGFGEMVACFRYASIKVHSVYLPPPKLDFTSQHQEWVEQEAKEVDDSAELLFSEVLNALHKISGGRPITGSFDGNLKILELRRNIGELEEILLAEKADFMESLKNLLKKDMRKGQPFIDILEVNKLRRHLVFLCYLWDQRLKFIANSGGKYCDALAGLRIGSGNCDFSDNSVGASAAAKLEKGSKVIEIPSIVNEGSLQQISSHSPHGEDEGLNQANQSNENSLRNVAELNHATSADVKDQLDNQESRIGVRRVVSDGQFPVTTDIPDTLDAKWRGQNGSVPDSNLAKPLHSVEGTAVDVKSQAKAVPSHTFTVRSGDAAEELLRWLKVPYMTSNSSLNPTSGSPLRFASLTDYTPKYVELFCELSQKGGARFFLPTGANDIVIPVFDDEPTSVISYALVSPMYCFQLSDESTKSRDKDSSLPFPVYDSGNFNPFHLFDEFGSHYDVTPSVSGGNQVHLSVSFEDGGPLGKVKYNVTCYYAKKFEALRRSCCPSELDFLRSISRCKKWGAQGGKSNVFFAKSLDDRFIIKQVTKTELESFLKFGPEYFKYLSESISTGSPTCLAKILGIYQVTIKHVKGGKESKMDLLVMENLLFGRNITRLYDLKGSSRSRYNADSNGSNKVLLDQNLIEAMPTSPIFVGNKAKRLLERAVWNDTSFLAIMKYQPAWHLSTLRWLLIYMALSEIYFWTGIDVMDYSLLVGVDEEKHELVLGIIDFMRQYTWDKHLETWVKSSGILGGPKNGSPTVVSPMQYKKRFRKAMSAYFIVIPEQWMPAIINPSKASSNICEEDSQNASQE</sequence>
<dbReference type="GO" id="GO:0005524">
    <property type="term" value="F:ATP binding"/>
    <property type="evidence" value="ECO:0007669"/>
    <property type="project" value="UniProtKB-UniRule"/>
</dbReference>
<name>A0A8T0R0U6_PANVG</name>
<dbReference type="Gene3D" id="3.30.40.10">
    <property type="entry name" value="Zinc/RING finger domain, C3HC4 (zinc finger)"/>
    <property type="match status" value="1"/>
</dbReference>
<keyword evidence="3 19" id="KW-0808">Transferase</keyword>
<feature type="region of interest" description="Disordered" evidence="20">
    <location>
        <begin position="19"/>
        <end position="51"/>
    </location>
</feature>
<keyword evidence="8 19" id="KW-0418">Kinase</keyword>
<dbReference type="Gene3D" id="3.50.7.10">
    <property type="entry name" value="GroEL"/>
    <property type="match status" value="1"/>
</dbReference>
<keyword evidence="7 18" id="KW-0863">Zinc-finger</keyword>
<proteinExistence type="predicted"/>
<dbReference type="GO" id="GO:0010256">
    <property type="term" value="P:endomembrane system organization"/>
    <property type="evidence" value="ECO:0007669"/>
    <property type="project" value="UniProtKB-ARBA"/>
</dbReference>
<dbReference type="SUPFAM" id="SSF56104">
    <property type="entry name" value="SAICAR synthase-like"/>
    <property type="match status" value="1"/>
</dbReference>
<dbReference type="FunFam" id="3.30.40.10:FF:000384">
    <property type="entry name" value="1-phosphatidylinositol-3-phosphate 5-kinase FAB1B"/>
    <property type="match status" value="1"/>
</dbReference>
<keyword evidence="5 19" id="KW-0547">Nucleotide-binding</keyword>
<feature type="region of interest" description="Disordered" evidence="20">
    <location>
        <begin position="129"/>
        <end position="153"/>
    </location>
</feature>
<dbReference type="GO" id="GO:0010008">
    <property type="term" value="C:endosome membrane"/>
    <property type="evidence" value="ECO:0007669"/>
    <property type="project" value="UniProtKB-SubCell"/>
</dbReference>
<dbReference type="InterPro" id="IPR000306">
    <property type="entry name" value="Znf_FYVE"/>
</dbReference>
<dbReference type="CDD" id="cd03334">
    <property type="entry name" value="Fab1_TCP"/>
    <property type="match status" value="1"/>
</dbReference>
<dbReference type="GO" id="GO:0009555">
    <property type="term" value="P:pollen development"/>
    <property type="evidence" value="ECO:0007669"/>
    <property type="project" value="UniProtKB-ARBA"/>
</dbReference>
<protein>
    <recommendedName>
        <fullName evidence="2">1-phosphatidylinositol-3-phosphate 5-kinase</fullName>
        <ecNumber evidence="2">2.7.1.150</ecNumber>
    </recommendedName>
    <alternativeName>
        <fullName evidence="16">FYVE finger-containing phosphoinositide kinase</fullName>
    </alternativeName>
    <alternativeName>
        <fullName evidence="17">PIKfyve</fullName>
    </alternativeName>
    <alternativeName>
        <fullName evidence="15">Phosphatidylinositol 3-phosphate 5-kinase type III</fullName>
    </alternativeName>
</protein>
<evidence type="ECO:0000256" key="17">
    <source>
        <dbReference type="ARBA" id="ARBA00081348"/>
    </source>
</evidence>
<dbReference type="InterPro" id="IPR013083">
    <property type="entry name" value="Znf_RING/FYVE/PHD"/>
</dbReference>
<dbReference type="GO" id="GO:0000285">
    <property type="term" value="F:1-phosphatidylinositol-3-phosphate 5-kinase activity"/>
    <property type="evidence" value="ECO:0007669"/>
    <property type="project" value="UniProtKB-EC"/>
</dbReference>
<comment type="caution">
    <text evidence="23">The sequence shown here is derived from an EMBL/GenBank/DDBJ whole genome shotgun (WGS) entry which is preliminary data.</text>
</comment>
<feature type="compositionally biased region" description="Acidic residues" evidence="20">
    <location>
        <begin position="327"/>
        <end position="345"/>
    </location>
</feature>
<keyword evidence="6" id="KW-0967">Endosome</keyword>
<dbReference type="InterPro" id="IPR002423">
    <property type="entry name" value="Cpn60/GroEL/TCP-1"/>
</dbReference>
<dbReference type="PANTHER" id="PTHR45748">
    <property type="entry name" value="1-PHOSPHATIDYLINOSITOL 3-PHOSPHATE 5-KINASE-RELATED"/>
    <property type="match status" value="1"/>
</dbReference>
<dbReference type="Pfam" id="PF00118">
    <property type="entry name" value="Cpn60_TCP1"/>
    <property type="match status" value="1"/>
</dbReference>
<dbReference type="InterPro" id="IPR044769">
    <property type="entry name" value="PIKfyve_PIPKc"/>
</dbReference>
<comment type="subunit">
    <text evidence="13">Component of the PI(3,5)P2 regulatory complex at least composed of ATG18, SAC/FIG4, FAB1 and VAC14.</text>
</comment>
<evidence type="ECO:0000259" key="21">
    <source>
        <dbReference type="PROSITE" id="PS50178"/>
    </source>
</evidence>
<evidence type="ECO:0000256" key="6">
    <source>
        <dbReference type="ARBA" id="ARBA00022753"/>
    </source>
</evidence>
<dbReference type="InterPro" id="IPR011011">
    <property type="entry name" value="Znf_FYVE_PHD"/>
</dbReference>
<keyword evidence="12" id="KW-0472">Membrane</keyword>
<evidence type="ECO:0000256" key="15">
    <source>
        <dbReference type="ARBA" id="ARBA00077223"/>
    </source>
</evidence>
<dbReference type="PROSITE" id="PS50178">
    <property type="entry name" value="ZF_FYVE"/>
    <property type="match status" value="1"/>
</dbReference>
<evidence type="ECO:0000256" key="7">
    <source>
        <dbReference type="ARBA" id="ARBA00022771"/>
    </source>
</evidence>
<evidence type="ECO:0000256" key="3">
    <source>
        <dbReference type="ARBA" id="ARBA00022679"/>
    </source>
</evidence>
<dbReference type="InterPro" id="IPR027484">
    <property type="entry name" value="PInositol-4-P-5-kinase_N"/>
</dbReference>
<dbReference type="FunFam" id="3.30.800.10:FF:000006">
    <property type="entry name" value="1-phosphatidylinositol-3-phosphate 5-kinase FAB1B"/>
    <property type="match status" value="1"/>
</dbReference>
<dbReference type="FunFam" id="3.50.7.10:FF:000007">
    <property type="entry name" value="1-phosphatidylinositol 3-phosphate 5-kinase isoform X1"/>
    <property type="match status" value="1"/>
</dbReference>
<evidence type="ECO:0000256" key="4">
    <source>
        <dbReference type="ARBA" id="ARBA00022723"/>
    </source>
</evidence>
<dbReference type="EMBL" id="CM029048">
    <property type="protein sequence ID" value="KAG2579151.1"/>
    <property type="molecule type" value="Genomic_DNA"/>
</dbReference>
<keyword evidence="10 19" id="KW-0067">ATP-binding</keyword>
<comment type="function">
    <text evidence="14">The PI(3,5)P2 regulatory complex regulates both the synthesis and turnover of phosphatidylinositol 3,5-bisphosphate (PtdIns(3,5)P2). Catalyzes the phosphorylation of phosphatidylinositol 3-phosphate on the fifth hydroxyl of the myo-inositol ring, to form phosphatidylinositol 3,5-bisphosphate. Plays an important role in maintenance of endomembrane homeostasis including endocytosis, vacuole formation, and vacuolar acidification processes. Required for development of viable pollen. Might mediate recycling of auxin transporters.</text>
</comment>
<evidence type="ECO:0000256" key="1">
    <source>
        <dbReference type="ARBA" id="ARBA00004481"/>
    </source>
</evidence>
<evidence type="ECO:0000256" key="10">
    <source>
        <dbReference type="ARBA" id="ARBA00022840"/>
    </source>
</evidence>
<dbReference type="InterPro" id="IPR017455">
    <property type="entry name" value="Znf_FYVE-rel"/>
</dbReference>
<dbReference type="Pfam" id="PF01504">
    <property type="entry name" value="PIP5K"/>
    <property type="match status" value="2"/>
</dbReference>
<evidence type="ECO:0000256" key="14">
    <source>
        <dbReference type="ARBA" id="ARBA00057940"/>
    </source>
</evidence>
<dbReference type="InterPro" id="IPR027483">
    <property type="entry name" value="PInositol-4-P-4/5-kinase_C_sf"/>
</dbReference>
<dbReference type="Gene3D" id="3.30.800.10">
    <property type="entry name" value="Phosphatidylinositol Phosphate Kinase II Beta"/>
    <property type="match status" value="1"/>
</dbReference>
<feature type="region of interest" description="Disordered" evidence="20">
    <location>
        <begin position="1217"/>
        <end position="1236"/>
    </location>
</feature>
<comment type="subcellular location">
    <subcellularLocation>
        <location evidence="1">Endosome membrane</location>
        <topology evidence="1">Peripheral membrane protein</topology>
    </subcellularLocation>
</comment>
<dbReference type="PROSITE" id="PS51455">
    <property type="entry name" value="PIPK"/>
    <property type="match status" value="1"/>
</dbReference>
<evidence type="ECO:0000256" key="18">
    <source>
        <dbReference type="PROSITE-ProRule" id="PRU00091"/>
    </source>
</evidence>
<evidence type="ECO:0000256" key="16">
    <source>
        <dbReference type="ARBA" id="ARBA00077675"/>
    </source>
</evidence>
<dbReference type="GO" id="GO:0007033">
    <property type="term" value="P:vacuole organization"/>
    <property type="evidence" value="ECO:0007669"/>
    <property type="project" value="UniProtKB-ARBA"/>
</dbReference>
<evidence type="ECO:0000259" key="22">
    <source>
        <dbReference type="PROSITE" id="PS51455"/>
    </source>
</evidence>
<evidence type="ECO:0000256" key="11">
    <source>
        <dbReference type="ARBA" id="ARBA00023054"/>
    </source>
</evidence>
<dbReference type="SUPFAM" id="SSF52029">
    <property type="entry name" value="GroEL apical domain-like"/>
    <property type="match status" value="1"/>
</dbReference>
<evidence type="ECO:0000313" key="23">
    <source>
        <dbReference type="EMBL" id="KAG2579151.1"/>
    </source>
</evidence>
<organism evidence="23 24">
    <name type="scientific">Panicum virgatum</name>
    <name type="common">Blackwell switchgrass</name>
    <dbReference type="NCBI Taxonomy" id="38727"/>
    <lineage>
        <taxon>Eukaryota</taxon>
        <taxon>Viridiplantae</taxon>
        <taxon>Streptophyta</taxon>
        <taxon>Embryophyta</taxon>
        <taxon>Tracheophyta</taxon>
        <taxon>Spermatophyta</taxon>
        <taxon>Magnoliopsida</taxon>
        <taxon>Liliopsida</taxon>
        <taxon>Poales</taxon>
        <taxon>Poaceae</taxon>
        <taxon>PACMAD clade</taxon>
        <taxon>Panicoideae</taxon>
        <taxon>Panicodae</taxon>
        <taxon>Paniceae</taxon>
        <taxon>Panicinae</taxon>
        <taxon>Panicum</taxon>
        <taxon>Panicum sect. Hiantes</taxon>
    </lineage>
</organism>
<evidence type="ECO:0000256" key="20">
    <source>
        <dbReference type="SAM" id="MobiDB-lite"/>
    </source>
</evidence>
<reference evidence="23" key="1">
    <citation type="submission" date="2020-05" db="EMBL/GenBank/DDBJ databases">
        <title>WGS assembly of Panicum virgatum.</title>
        <authorList>
            <person name="Lovell J.T."/>
            <person name="Jenkins J."/>
            <person name="Shu S."/>
            <person name="Juenger T.E."/>
            <person name="Schmutz J."/>
        </authorList>
    </citation>
    <scope>NUCLEOTIDE SEQUENCE</scope>
    <source>
        <strain evidence="23">AP13</strain>
    </source>
</reference>
<dbReference type="GO" id="GO:0008270">
    <property type="term" value="F:zinc ion binding"/>
    <property type="evidence" value="ECO:0007669"/>
    <property type="project" value="UniProtKB-KW"/>
</dbReference>
<dbReference type="SMART" id="SM00330">
    <property type="entry name" value="PIPKc"/>
    <property type="match status" value="1"/>
</dbReference>
<evidence type="ECO:0000256" key="13">
    <source>
        <dbReference type="ARBA" id="ARBA00023464"/>
    </source>
</evidence>
<evidence type="ECO:0000256" key="5">
    <source>
        <dbReference type="ARBA" id="ARBA00022741"/>
    </source>
</evidence>
<keyword evidence="9" id="KW-0862">Zinc</keyword>
<keyword evidence="4" id="KW-0479">Metal-binding</keyword>
<keyword evidence="11" id="KW-0175">Coiled coil</keyword>
<dbReference type="SUPFAM" id="SSF57903">
    <property type="entry name" value="FYVE/PHD zinc finger"/>
    <property type="match status" value="1"/>
</dbReference>
<feature type="region of interest" description="Disordered" evidence="20">
    <location>
        <begin position="316"/>
        <end position="366"/>
    </location>
</feature>
<dbReference type="SMART" id="SM00064">
    <property type="entry name" value="FYVE"/>
    <property type="match status" value="1"/>
</dbReference>
<dbReference type="CDD" id="cd17300">
    <property type="entry name" value="PIPKc_PIKfyve"/>
    <property type="match status" value="1"/>
</dbReference>
<dbReference type="InterPro" id="IPR027409">
    <property type="entry name" value="GroEL-like_apical_dom_sf"/>
</dbReference>
<feature type="compositionally biased region" description="Low complexity" evidence="20">
    <location>
        <begin position="132"/>
        <end position="146"/>
    </location>
</feature>
<accession>A0A8T0R0U6</accession>
<dbReference type="InterPro" id="IPR002498">
    <property type="entry name" value="PInositol-4-P-4/5-kinase_core"/>
</dbReference>
<feature type="domain" description="PIPK" evidence="22">
    <location>
        <begin position="1433"/>
        <end position="1783"/>
    </location>
</feature>
<evidence type="ECO:0000256" key="8">
    <source>
        <dbReference type="ARBA" id="ARBA00022777"/>
    </source>
</evidence>
<dbReference type="Gene3D" id="3.30.810.10">
    <property type="entry name" value="2-Layer Sandwich"/>
    <property type="match status" value="1"/>
</dbReference>
<evidence type="ECO:0000256" key="12">
    <source>
        <dbReference type="ARBA" id="ARBA00023136"/>
    </source>
</evidence>